<sequence>MAQIPGTPEMESRNCPEIVPGGVPGLWELITPDCEIGSQRGLNQTYSPRGDLSNDLSHSQFGPREEVDSRLLVVGSQTASLTPGPSFAHNLGDKFQMPNARAFSISTLQDLFNDIKNTPMRGVLGLAVEL</sequence>
<evidence type="ECO:0000313" key="2">
    <source>
        <dbReference type="EMBL" id="CAK9270824.1"/>
    </source>
</evidence>
<dbReference type="Proteomes" id="UP001497444">
    <property type="component" value="Chromosome 3"/>
</dbReference>
<proteinExistence type="predicted"/>
<dbReference type="EMBL" id="OZ020098">
    <property type="protein sequence ID" value="CAK9270824.1"/>
    <property type="molecule type" value="Genomic_DNA"/>
</dbReference>
<keyword evidence="3" id="KW-1185">Reference proteome</keyword>
<name>A0ABP0WWS9_9BRYO</name>
<reference evidence="2" key="1">
    <citation type="submission" date="2024-02" db="EMBL/GenBank/DDBJ databases">
        <authorList>
            <consortium name="ELIXIR-Norway"/>
            <consortium name="Elixir Norway"/>
        </authorList>
    </citation>
    <scope>NUCLEOTIDE SEQUENCE</scope>
</reference>
<accession>A0ABP0WWS9</accession>
<evidence type="ECO:0000256" key="1">
    <source>
        <dbReference type="SAM" id="MobiDB-lite"/>
    </source>
</evidence>
<organism evidence="2 3">
    <name type="scientific">Sphagnum jensenii</name>
    <dbReference type="NCBI Taxonomy" id="128206"/>
    <lineage>
        <taxon>Eukaryota</taxon>
        <taxon>Viridiplantae</taxon>
        <taxon>Streptophyta</taxon>
        <taxon>Embryophyta</taxon>
        <taxon>Bryophyta</taxon>
        <taxon>Sphagnophytina</taxon>
        <taxon>Sphagnopsida</taxon>
        <taxon>Sphagnales</taxon>
        <taxon>Sphagnaceae</taxon>
        <taxon>Sphagnum</taxon>
    </lineage>
</organism>
<feature type="region of interest" description="Disordered" evidence="1">
    <location>
        <begin position="38"/>
        <end position="61"/>
    </location>
</feature>
<evidence type="ECO:0000313" key="3">
    <source>
        <dbReference type="Proteomes" id="UP001497444"/>
    </source>
</evidence>
<protein>
    <submittedName>
        <fullName evidence="2">Uncharacterized protein</fullName>
    </submittedName>
</protein>
<gene>
    <name evidence="2" type="ORF">CSSPJE1EN1_LOCUS16302</name>
</gene>